<organism evidence="7 8">
    <name type="scientific">Aphanomyces euteiches</name>
    <dbReference type="NCBI Taxonomy" id="100861"/>
    <lineage>
        <taxon>Eukaryota</taxon>
        <taxon>Sar</taxon>
        <taxon>Stramenopiles</taxon>
        <taxon>Oomycota</taxon>
        <taxon>Saprolegniomycetes</taxon>
        <taxon>Saprolegniales</taxon>
        <taxon>Verrucalvaceae</taxon>
        <taxon>Aphanomyces</taxon>
    </lineage>
</organism>
<dbReference type="InterPro" id="IPR011011">
    <property type="entry name" value="Znf_FYVE_PHD"/>
</dbReference>
<dbReference type="Pfam" id="PF13181">
    <property type="entry name" value="TPR_8"/>
    <property type="match status" value="1"/>
</dbReference>
<dbReference type="Gene3D" id="1.25.40.10">
    <property type="entry name" value="Tetratricopeptide repeat domain"/>
    <property type="match status" value="1"/>
</dbReference>
<dbReference type="CDD" id="cd15760">
    <property type="entry name" value="FYVE_scVPS27p_like"/>
    <property type="match status" value="1"/>
</dbReference>
<dbReference type="Gene3D" id="3.30.40.10">
    <property type="entry name" value="Zinc/RING finger domain, C3HC4 (zinc finger)"/>
    <property type="match status" value="1"/>
</dbReference>
<dbReference type="InterPro" id="IPR000306">
    <property type="entry name" value="Znf_FYVE"/>
</dbReference>
<keyword evidence="2 4" id="KW-0863">Zinc-finger</keyword>
<reference evidence="7 8" key="1">
    <citation type="submission" date="2019-07" db="EMBL/GenBank/DDBJ databases">
        <title>Genomics analysis of Aphanomyces spp. identifies a new class of oomycete effector associated with host adaptation.</title>
        <authorList>
            <person name="Gaulin E."/>
        </authorList>
    </citation>
    <scope>NUCLEOTIDE SEQUENCE [LARGE SCALE GENOMIC DNA]</scope>
    <source>
        <strain evidence="7 8">ATCC 201684</strain>
    </source>
</reference>
<dbReference type="GO" id="GO:0032266">
    <property type="term" value="F:phosphatidylinositol-3-phosphate binding"/>
    <property type="evidence" value="ECO:0007669"/>
    <property type="project" value="TreeGrafter"/>
</dbReference>
<dbReference type="GO" id="GO:0043130">
    <property type="term" value="F:ubiquitin binding"/>
    <property type="evidence" value="ECO:0007669"/>
    <property type="project" value="TreeGrafter"/>
</dbReference>
<dbReference type="GO" id="GO:0006623">
    <property type="term" value="P:protein targeting to vacuole"/>
    <property type="evidence" value="ECO:0007669"/>
    <property type="project" value="TreeGrafter"/>
</dbReference>
<dbReference type="SUPFAM" id="SSF48403">
    <property type="entry name" value="Ankyrin repeat"/>
    <property type="match status" value="1"/>
</dbReference>
<dbReference type="InterPro" id="IPR011717">
    <property type="entry name" value="TPR-4"/>
</dbReference>
<dbReference type="SUPFAM" id="SSF48452">
    <property type="entry name" value="TPR-like"/>
    <property type="match status" value="1"/>
</dbReference>
<dbReference type="PANTHER" id="PTHR47794">
    <property type="entry name" value="VACUOLAR PROTEIN SORTING-ASSOCIATED PROTEIN 27"/>
    <property type="match status" value="1"/>
</dbReference>
<evidence type="ECO:0000256" key="1">
    <source>
        <dbReference type="ARBA" id="ARBA00022723"/>
    </source>
</evidence>
<dbReference type="GO" id="GO:0033565">
    <property type="term" value="C:ESCRT-0 complex"/>
    <property type="evidence" value="ECO:0007669"/>
    <property type="project" value="TreeGrafter"/>
</dbReference>
<dbReference type="GO" id="GO:0008270">
    <property type="term" value="F:zinc ion binding"/>
    <property type="evidence" value="ECO:0007669"/>
    <property type="project" value="UniProtKB-KW"/>
</dbReference>
<accession>A0A6G0X686</accession>
<evidence type="ECO:0000259" key="6">
    <source>
        <dbReference type="PROSITE" id="PS50178"/>
    </source>
</evidence>
<dbReference type="GO" id="GO:0042802">
    <property type="term" value="F:identical protein binding"/>
    <property type="evidence" value="ECO:0007669"/>
    <property type="project" value="InterPro"/>
</dbReference>
<evidence type="ECO:0000256" key="2">
    <source>
        <dbReference type="ARBA" id="ARBA00022771"/>
    </source>
</evidence>
<dbReference type="SMART" id="SM00064">
    <property type="entry name" value="FYVE"/>
    <property type="match status" value="1"/>
</dbReference>
<dbReference type="PANTHER" id="PTHR47794:SF1">
    <property type="entry name" value="VACUOLAR PROTEIN SORTING-ASSOCIATED PROTEIN 27"/>
    <property type="match status" value="1"/>
</dbReference>
<protein>
    <recommendedName>
        <fullName evidence="6">FYVE-type domain-containing protein</fullName>
    </recommendedName>
</protein>
<name>A0A6G0X686_9STRA</name>
<feature type="repeat" description="TPR" evidence="5">
    <location>
        <begin position="363"/>
        <end position="396"/>
    </location>
</feature>
<dbReference type="FunFam" id="3.30.40.10:FF:000345">
    <property type="entry name" value="Vacuolar protein sorting-associated protein 27"/>
    <property type="match status" value="1"/>
</dbReference>
<dbReference type="Proteomes" id="UP000481153">
    <property type="component" value="Unassembled WGS sequence"/>
</dbReference>
<evidence type="ECO:0000256" key="4">
    <source>
        <dbReference type="PROSITE-ProRule" id="PRU00091"/>
    </source>
</evidence>
<evidence type="ECO:0000313" key="7">
    <source>
        <dbReference type="EMBL" id="KAF0735334.1"/>
    </source>
</evidence>
<evidence type="ECO:0000313" key="8">
    <source>
        <dbReference type="Proteomes" id="UP000481153"/>
    </source>
</evidence>
<dbReference type="InterPro" id="IPR019734">
    <property type="entry name" value="TPR_rpt"/>
</dbReference>
<dbReference type="InterPro" id="IPR036770">
    <property type="entry name" value="Ankyrin_rpt-contain_sf"/>
</dbReference>
<dbReference type="SUPFAM" id="SSF57903">
    <property type="entry name" value="FYVE/PHD zinc finger"/>
    <property type="match status" value="1"/>
</dbReference>
<keyword evidence="1" id="KW-0479">Metal-binding</keyword>
<dbReference type="EMBL" id="VJMJ01000100">
    <property type="protein sequence ID" value="KAF0735334.1"/>
    <property type="molecule type" value="Genomic_DNA"/>
</dbReference>
<evidence type="ECO:0000256" key="5">
    <source>
        <dbReference type="PROSITE-ProRule" id="PRU00339"/>
    </source>
</evidence>
<proteinExistence type="predicted"/>
<dbReference type="SMART" id="SM00028">
    <property type="entry name" value="TPR"/>
    <property type="match status" value="3"/>
</dbReference>
<keyword evidence="3" id="KW-0862">Zinc</keyword>
<keyword evidence="5" id="KW-0802">TPR repeat</keyword>
<dbReference type="Pfam" id="PF07721">
    <property type="entry name" value="TPR_4"/>
    <property type="match status" value="1"/>
</dbReference>
<dbReference type="InterPro" id="IPR011990">
    <property type="entry name" value="TPR-like_helical_dom_sf"/>
</dbReference>
<evidence type="ECO:0000256" key="3">
    <source>
        <dbReference type="ARBA" id="ARBA00022833"/>
    </source>
</evidence>
<dbReference type="Gene3D" id="1.25.40.20">
    <property type="entry name" value="Ankyrin repeat-containing domain"/>
    <property type="match status" value="1"/>
</dbReference>
<feature type="domain" description="FYVE-type" evidence="6">
    <location>
        <begin position="159"/>
        <end position="219"/>
    </location>
</feature>
<dbReference type="PROSITE" id="PS50178">
    <property type="entry name" value="ZF_FYVE"/>
    <property type="match status" value="1"/>
</dbReference>
<gene>
    <name evidence="7" type="ORF">Ae201684_008245</name>
</gene>
<dbReference type="GO" id="GO:0043328">
    <property type="term" value="P:protein transport to vacuole involved in ubiquitin-dependent protein catabolic process via the multivesicular body sorting pathway"/>
    <property type="evidence" value="ECO:0007669"/>
    <property type="project" value="TreeGrafter"/>
</dbReference>
<sequence length="448" mass="49105">MSAIELAERSAWAELQEFIKQQPTAAQECDEHGMLPLHWACTDASVTLEAVEALIQVFPAAVRTKNSAGMLPLHIAVKAEIDIPIVEAILNAYPEGLDERTAGGETAGDMARKMAAPLDLCDVLHIEYEFPRRLSAESVLSLSRSSSSSSWSVQVPPRWHHDKACHVCHAKFGPFRSRHHCRGCGISVCNMHSRGRMALPHLGLQTLQRVCASCFEEFNPDGPGISTNTLTSSRNQRRIRSQTEDFLKPTSSKNSRWVQQHRALARLRDLETPSDTTTRTSSESVHEMDLLQESIQTVNRTKALLQEQLAASQSPNTSSSLTPEAVLDVAQTQHLLGIALAEKGNHSSAILELRRSLALKTNPTAMYDLGKALHASGDLDGAEVVLREAIVVSPDEQKQKIYTLLGKVLHAKGDSDGALEVFQQAMGHLSHIDDESSEEDFGTATAEF</sequence>
<comment type="caution">
    <text evidence="7">The sequence shown here is derived from an EMBL/GenBank/DDBJ whole genome shotgun (WGS) entry which is preliminary data.</text>
</comment>
<dbReference type="InterPro" id="IPR013083">
    <property type="entry name" value="Znf_RING/FYVE/PHD"/>
</dbReference>
<dbReference type="AlphaFoldDB" id="A0A6G0X686"/>
<dbReference type="VEuPathDB" id="FungiDB:AeMF1_013917"/>
<keyword evidence="8" id="KW-1185">Reference proteome</keyword>
<dbReference type="Pfam" id="PF01363">
    <property type="entry name" value="FYVE"/>
    <property type="match status" value="1"/>
</dbReference>
<dbReference type="PROSITE" id="PS50005">
    <property type="entry name" value="TPR"/>
    <property type="match status" value="1"/>
</dbReference>
<dbReference type="InterPro" id="IPR017455">
    <property type="entry name" value="Znf_FYVE-rel"/>
</dbReference>